<evidence type="ECO:0000313" key="12">
    <source>
        <dbReference type="EMBL" id="QDV07061.1"/>
    </source>
</evidence>
<evidence type="ECO:0000256" key="3">
    <source>
        <dbReference type="ARBA" id="ARBA00022769"/>
    </source>
</evidence>
<keyword evidence="3 8" id="KW-0228">DNA excision</keyword>
<dbReference type="PROSITE" id="PS50165">
    <property type="entry name" value="UVRC"/>
    <property type="match status" value="1"/>
</dbReference>
<dbReference type="PROSITE" id="PS50151">
    <property type="entry name" value="UVR"/>
    <property type="match status" value="1"/>
</dbReference>
<evidence type="ECO:0000256" key="6">
    <source>
        <dbReference type="ARBA" id="ARBA00023204"/>
    </source>
</evidence>
<dbReference type="InterPro" id="IPR038476">
    <property type="entry name" value="UvrC_RNase_H_dom_sf"/>
</dbReference>
<dbReference type="InterPro" id="IPR003583">
    <property type="entry name" value="Hlx-hairpin-Hlx_DNA-bd_motif"/>
</dbReference>
<dbReference type="Pfam" id="PF22920">
    <property type="entry name" value="UvrC_RNaseH"/>
    <property type="match status" value="1"/>
</dbReference>
<dbReference type="Gene3D" id="3.40.1440.10">
    <property type="entry name" value="GIY-YIG endonuclease"/>
    <property type="match status" value="1"/>
</dbReference>
<dbReference type="InterPro" id="IPR001162">
    <property type="entry name" value="UvrC_RNase_H_dom"/>
</dbReference>
<dbReference type="Gene3D" id="1.10.150.20">
    <property type="entry name" value="5' to 3' exonuclease, C-terminal subdomain"/>
    <property type="match status" value="1"/>
</dbReference>
<evidence type="ECO:0000256" key="5">
    <source>
        <dbReference type="ARBA" id="ARBA00022881"/>
    </source>
</evidence>
<dbReference type="Pfam" id="PF14520">
    <property type="entry name" value="HHH_5"/>
    <property type="match status" value="1"/>
</dbReference>
<keyword evidence="7 8" id="KW-0742">SOS response</keyword>
<dbReference type="SUPFAM" id="SSF47781">
    <property type="entry name" value="RuvA domain 2-like"/>
    <property type="match status" value="1"/>
</dbReference>
<dbReference type="InterPro" id="IPR010994">
    <property type="entry name" value="RuvA_2-like"/>
</dbReference>
<evidence type="ECO:0000259" key="9">
    <source>
        <dbReference type="PROSITE" id="PS50151"/>
    </source>
</evidence>
<evidence type="ECO:0000259" key="11">
    <source>
        <dbReference type="PROSITE" id="PS50165"/>
    </source>
</evidence>
<dbReference type="InterPro" id="IPR036876">
    <property type="entry name" value="UVR_dom_sf"/>
</dbReference>
<evidence type="ECO:0000256" key="1">
    <source>
        <dbReference type="ARBA" id="ARBA00022490"/>
    </source>
</evidence>
<evidence type="ECO:0000256" key="7">
    <source>
        <dbReference type="ARBA" id="ARBA00023236"/>
    </source>
</evidence>
<dbReference type="PROSITE" id="PS50164">
    <property type="entry name" value="GIY_YIG"/>
    <property type="match status" value="1"/>
</dbReference>
<protein>
    <recommendedName>
        <fullName evidence="8">UvrABC system protein C</fullName>
        <shortName evidence="8">Protein UvrC</shortName>
    </recommendedName>
    <alternativeName>
        <fullName evidence="8">Excinuclease ABC subunit C</fullName>
    </alternativeName>
</protein>
<dbReference type="GO" id="GO:0006289">
    <property type="term" value="P:nucleotide-excision repair"/>
    <property type="evidence" value="ECO:0007669"/>
    <property type="project" value="UniProtKB-UniRule"/>
</dbReference>
<dbReference type="PANTHER" id="PTHR30562">
    <property type="entry name" value="UVRC/OXIDOREDUCTASE"/>
    <property type="match status" value="1"/>
</dbReference>
<evidence type="ECO:0000256" key="4">
    <source>
        <dbReference type="ARBA" id="ARBA00022801"/>
    </source>
</evidence>
<comment type="similarity">
    <text evidence="8">Belongs to the UvrC family.</text>
</comment>
<dbReference type="InterPro" id="IPR001943">
    <property type="entry name" value="UVR_dom"/>
</dbReference>
<evidence type="ECO:0000259" key="10">
    <source>
        <dbReference type="PROSITE" id="PS50164"/>
    </source>
</evidence>
<evidence type="ECO:0000256" key="8">
    <source>
        <dbReference type="HAMAP-Rule" id="MF_00203"/>
    </source>
</evidence>
<accession>A0A518ESI9</accession>
<dbReference type="GO" id="GO:0005737">
    <property type="term" value="C:cytoplasm"/>
    <property type="evidence" value="ECO:0007669"/>
    <property type="project" value="UniProtKB-SubCell"/>
</dbReference>
<dbReference type="Pfam" id="PF02151">
    <property type="entry name" value="UVR"/>
    <property type="match status" value="1"/>
</dbReference>
<dbReference type="AlphaFoldDB" id="A0A518ESI9"/>
<dbReference type="HAMAP" id="MF_00203">
    <property type="entry name" value="UvrC"/>
    <property type="match status" value="1"/>
</dbReference>
<dbReference type="SUPFAM" id="SSF82771">
    <property type="entry name" value="GIY-YIG endonuclease"/>
    <property type="match status" value="1"/>
</dbReference>
<dbReference type="EMBL" id="CP036434">
    <property type="protein sequence ID" value="QDV07061.1"/>
    <property type="molecule type" value="Genomic_DNA"/>
</dbReference>
<dbReference type="GO" id="GO:0003677">
    <property type="term" value="F:DNA binding"/>
    <property type="evidence" value="ECO:0007669"/>
    <property type="project" value="UniProtKB-UniRule"/>
</dbReference>
<dbReference type="FunFam" id="3.40.1440.10:FF:000001">
    <property type="entry name" value="UvrABC system protein C"/>
    <property type="match status" value="1"/>
</dbReference>
<keyword evidence="6 8" id="KW-0234">DNA repair</keyword>
<feature type="domain" description="UVR" evidence="9">
    <location>
        <begin position="212"/>
        <end position="247"/>
    </location>
</feature>
<dbReference type="Pfam" id="PF08459">
    <property type="entry name" value="UvrC_RNaseH_dom"/>
    <property type="match status" value="1"/>
</dbReference>
<dbReference type="CDD" id="cd10434">
    <property type="entry name" value="GIY-YIG_UvrC_Cho"/>
    <property type="match status" value="1"/>
</dbReference>
<evidence type="ECO:0000256" key="2">
    <source>
        <dbReference type="ARBA" id="ARBA00022763"/>
    </source>
</evidence>
<reference evidence="12 13" key="1">
    <citation type="submission" date="2019-02" db="EMBL/GenBank/DDBJ databases">
        <title>Deep-cultivation of Planctomycetes and their phenomic and genomic characterization uncovers novel biology.</title>
        <authorList>
            <person name="Wiegand S."/>
            <person name="Jogler M."/>
            <person name="Boedeker C."/>
            <person name="Pinto D."/>
            <person name="Vollmers J."/>
            <person name="Rivas-Marin E."/>
            <person name="Kohn T."/>
            <person name="Peeters S.H."/>
            <person name="Heuer A."/>
            <person name="Rast P."/>
            <person name="Oberbeckmann S."/>
            <person name="Bunk B."/>
            <person name="Jeske O."/>
            <person name="Meyerdierks A."/>
            <person name="Storesund J.E."/>
            <person name="Kallscheuer N."/>
            <person name="Luecker S."/>
            <person name="Lage O.M."/>
            <person name="Pohl T."/>
            <person name="Merkel B.J."/>
            <person name="Hornburger P."/>
            <person name="Mueller R.-W."/>
            <person name="Bruemmer F."/>
            <person name="Labrenz M."/>
            <person name="Spormann A.M."/>
            <person name="Op den Camp H."/>
            <person name="Overmann J."/>
            <person name="Amann R."/>
            <person name="Jetten M.S.M."/>
            <person name="Mascher T."/>
            <person name="Medema M.H."/>
            <person name="Devos D.P."/>
            <person name="Kaster A.-K."/>
            <person name="Ovreas L."/>
            <person name="Rohde M."/>
            <person name="Galperin M.Y."/>
            <person name="Jogler C."/>
        </authorList>
    </citation>
    <scope>NUCLEOTIDE SEQUENCE [LARGE SCALE GENOMIC DNA]</scope>
    <source>
        <strain evidence="12 13">Poly30</strain>
    </source>
</reference>
<dbReference type="SUPFAM" id="SSF46600">
    <property type="entry name" value="C-terminal UvrC-binding domain of UvrB"/>
    <property type="match status" value="1"/>
</dbReference>
<dbReference type="InterPro" id="IPR050066">
    <property type="entry name" value="UvrABC_protein_C"/>
</dbReference>
<dbReference type="InterPro" id="IPR035901">
    <property type="entry name" value="GIY-YIG_endonuc_sf"/>
</dbReference>
<dbReference type="PANTHER" id="PTHR30562:SF10">
    <property type="entry name" value="EXCINUCLEASE CHO"/>
    <property type="match status" value="1"/>
</dbReference>
<dbReference type="SMART" id="SM00465">
    <property type="entry name" value="GIYc"/>
    <property type="match status" value="1"/>
</dbReference>
<keyword evidence="2 8" id="KW-0227">DNA damage</keyword>
<keyword evidence="4" id="KW-0378">Hydrolase</keyword>
<keyword evidence="5 8" id="KW-0267">Excision nuclease</keyword>
<name>A0A518ESI9_9BACT</name>
<evidence type="ECO:0000313" key="13">
    <source>
        <dbReference type="Proteomes" id="UP000320390"/>
    </source>
</evidence>
<feature type="domain" description="UvrC family homology region profile" evidence="11">
    <location>
        <begin position="263"/>
        <end position="477"/>
    </location>
</feature>
<dbReference type="GO" id="GO:0009380">
    <property type="term" value="C:excinuclease repair complex"/>
    <property type="evidence" value="ECO:0007669"/>
    <property type="project" value="InterPro"/>
</dbReference>
<feature type="domain" description="GIY-YIG" evidence="10">
    <location>
        <begin position="17"/>
        <end position="96"/>
    </location>
</feature>
<dbReference type="Gene3D" id="3.30.420.340">
    <property type="entry name" value="UvrC, RNAse H endonuclease domain"/>
    <property type="match status" value="1"/>
</dbReference>
<dbReference type="Gene3D" id="4.10.860.10">
    <property type="entry name" value="UVR domain"/>
    <property type="match status" value="1"/>
</dbReference>
<dbReference type="SMART" id="SM00278">
    <property type="entry name" value="HhH1"/>
    <property type="match status" value="2"/>
</dbReference>
<dbReference type="InterPro" id="IPR000305">
    <property type="entry name" value="GIY-YIG_endonuc"/>
</dbReference>
<proteinExistence type="inferred from homology"/>
<organism evidence="12 13">
    <name type="scientific">Saltatorellus ferox</name>
    <dbReference type="NCBI Taxonomy" id="2528018"/>
    <lineage>
        <taxon>Bacteria</taxon>
        <taxon>Pseudomonadati</taxon>
        <taxon>Planctomycetota</taxon>
        <taxon>Planctomycetia</taxon>
        <taxon>Planctomycetia incertae sedis</taxon>
        <taxon>Saltatorellus</taxon>
    </lineage>
</organism>
<dbReference type="InterPro" id="IPR004791">
    <property type="entry name" value="UvrC"/>
</dbReference>
<comment type="function">
    <text evidence="8">The UvrABC repair system catalyzes the recognition and processing of DNA lesions. UvrC both incises the 5' and 3' sides of the lesion. The N-terminal half is responsible for the 3' incision and the C-terminal half is responsible for the 5' incision.</text>
</comment>
<gene>
    <name evidence="8 12" type="primary">uvrC</name>
    <name evidence="12" type="ORF">Poly30_25800</name>
</gene>
<dbReference type="InterPro" id="IPR047296">
    <property type="entry name" value="GIY-YIG_UvrC_Cho"/>
</dbReference>
<dbReference type="RefSeq" id="WP_419191309.1">
    <property type="nucleotide sequence ID" value="NZ_CP036434.1"/>
</dbReference>
<comment type="subunit">
    <text evidence="8">Interacts with UvrB in an incision complex.</text>
</comment>
<keyword evidence="13" id="KW-1185">Reference proteome</keyword>
<keyword evidence="1 8" id="KW-0963">Cytoplasm</keyword>
<dbReference type="GO" id="GO:0009432">
    <property type="term" value="P:SOS response"/>
    <property type="evidence" value="ECO:0007669"/>
    <property type="project" value="UniProtKB-UniRule"/>
</dbReference>
<dbReference type="NCBIfam" id="TIGR00194">
    <property type="entry name" value="uvrC"/>
    <property type="match status" value="1"/>
</dbReference>
<dbReference type="Proteomes" id="UP000320390">
    <property type="component" value="Chromosome"/>
</dbReference>
<dbReference type="GO" id="GO:0009381">
    <property type="term" value="F:excinuclease ABC activity"/>
    <property type="evidence" value="ECO:0007669"/>
    <property type="project" value="UniProtKB-UniRule"/>
</dbReference>
<comment type="subcellular location">
    <subcellularLocation>
        <location evidence="8">Cytoplasm</location>
    </subcellularLocation>
</comment>
<sequence length="614" mass="69426">MAQHIDDPKWWPKEVPKRPGVYLFRAKDGRVLYVGKASNLRSRLSSYRRPGGDGRYLIRFLIEDAESVETLVTRTEQEALLLEDTLIKQHKPPHNIRLKDDKSFRMLRFDYSDRFPRLKHVRAHSPEVGKEGGRSRYFGPFASASALRKTVSDLHRVVPLRDCPDSVLNNRSRPCLKHQIGLCSAPCVGLIGEPEYADLVQRAARILSGDAEELSRDLELRMLEASQALEYERAAVWRDRLAALRRTIEGQGVRPKDDVDRDVLGLARRGDRAAVHRIAWRDRRMAESRTHHFLSELPDEELMHNVLTALYAPGRRKPPTEILLPVPPVEQLFLEETLGSKLVIPTSGDRRRMLDFAFENATAALKRQGDEEDRDEDALGQLVELLDLDASTEVMDCFDISNMQGSNVVASRVRFRRGHPDRSGYRRYKIRSVDGQDDFASMHEVVKRSLDRGLKDNDLPDLIVIDGGKPQLERALEARQESGAFHVAMIGLAKARAERTVKGRRKGPVEERIWLPGAEGPIILTAHSAVRHLLERIRDEAHRFAITYHRKERGKITSRLDSIPGVGPAKRKALLRTFGSVAGVAEASVEQLAKIEGVSPELARAIETALRKNP</sequence>
<dbReference type="Pfam" id="PF01541">
    <property type="entry name" value="GIY-YIG"/>
    <property type="match status" value="1"/>
</dbReference>